<evidence type="ECO:0000313" key="3">
    <source>
        <dbReference type="Proteomes" id="UP000006346"/>
    </source>
</evidence>
<sequence length="150" mass="17734">MSLRAVSKGVPLDGTMTVAKDKKQLQEEKIIALRQKVKQLEEDKAKLIAQLVEMEELKQENERLKNRKSKFLNNSELIELPVQIESYFGIFPHSRKPSIIKCRPPIRSWTAFVRQSNWKLRFLYNRLENNTTFSFKFSFTQNYLHSPDVF</sequence>
<evidence type="ECO:0000313" key="2">
    <source>
        <dbReference type="EMBL" id="AET68381.1"/>
    </source>
</evidence>
<dbReference type="STRING" id="768706.Desor_2850"/>
<protein>
    <submittedName>
        <fullName evidence="2">Uncharacterized protein</fullName>
    </submittedName>
</protein>
<organism evidence="2 3">
    <name type="scientific">Desulfosporosinus orientis (strain ATCC 19365 / DSM 765 / NCIMB 8382 / VKM B-1628 / Singapore I)</name>
    <name type="common">Desulfotomaculum orientis</name>
    <dbReference type="NCBI Taxonomy" id="768706"/>
    <lineage>
        <taxon>Bacteria</taxon>
        <taxon>Bacillati</taxon>
        <taxon>Bacillota</taxon>
        <taxon>Clostridia</taxon>
        <taxon>Eubacteriales</taxon>
        <taxon>Desulfitobacteriaceae</taxon>
        <taxon>Desulfosporosinus</taxon>
    </lineage>
</organism>
<proteinExistence type="predicted"/>
<feature type="coiled-coil region" evidence="1">
    <location>
        <begin position="23"/>
        <end position="74"/>
    </location>
</feature>
<keyword evidence="3" id="KW-1185">Reference proteome</keyword>
<dbReference type="EMBL" id="CP003108">
    <property type="protein sequence ID" value="AET68381.1"/>
    <property type="molecule type" value="Genomic_DNA"/>
</dbReference>
<dbReference type="HOGENOM" id="CLU_1737607_0_0_9"/>
<reference evidence="2 3" key="2">
    <citation type="journal article" date="2012" name="J. Bacteriol.">
        <title>Complete genome sequences of Desulfosporosinus orientis DSM765T, Desulfosporosinus youngiae DSM17734T, Desulfosporosinus meridiei DSM13257T, and Desulfosporosinus acidiphilus DSM22704T.</title>
        <authorList>
            <person name="Pester M."/>
            <person name="Brambilla E."/>
            <person name="Alazard D."/>
            <person name="Rattei T."/>
            <person name="Weinmaier T."/>
            <person name="Han J."/>
            <person name="Lucas S."/>
            <person name="Lapidus A."/>
            <person name="Cheng J.F."/>
            <person name="Goodwin L."/>
            <person name="Pitluck S."/>
            <person name="Peters L."/>
            <person name="Ovchinnikova G."/>
            <person name="Teshima H."/>
            <person name="Detter J.C."/>
            <person name="Han C.S."/>
            <person name="Tapia R."/>
            <person name="Land M.L."/>
            <person name="Hauser L."/>
            <person name="Kyrpides N.C."/>
            <person name="Ivanova N.N."/>
            <person name="Pagani I."/>
            <person name="Huntmann M."/>
            <person name="Wei C.L."/>
            <person name="Davenport K.W."/>
            <person name="Daligault H."/>
            <person name="Chain P.S."/>
            <person name="Chen A."/>
            <person name="Mavromatis K."/>
            <person name="Markowitz V."/>
            <person name="Szeto E."/>
            <person name="Mikhailova N."/>
            <person name="Pati A."/>
            <person name="Wagner M."/>
            <person name="Woyke T."/>
            <person name="Ollivier B."/>
            <person name="Klenk H.P."/>
            <person name="Spring S."/>
            <person name="Loy A."/>
        </authorList>
    </citation>
    <scope>NUCLEOTIDE SEQUENCE [LARGE SCALE GENOMIC DNA]</scope>
    <source>
        <strain evidence="3">ATCC 19365 / DSM 765 / NCIMB 8382 / VKM B-1628</strain>
    </source>
</reference>
<dbReference type="Proteomes" id="UP000006346">
    <property type="component" value="Chromosome"/>
</dbReference>
<keyword evidence="1" id="KW-0175">Coiled coil</keyword>
<name>G7WDQ6_DESOD</name>
<accession>G7WDQ6</accession>
<dbReference type="KEGG" id="dor:Desor_2850"/>
<evidence type="ECO:0000256" key="1">
    <source>
        <dbReference type="SAM" id="Coils"/>
    </source>
</evidence>
<reference evidence="3" key="1">
    <citation type="submission" date="2011-11" db="EMBL/GenBank/DDBJ databases">
        <title>Complete sequence of Desulfosporosinus orientis DSM 765.</title>
        <authorList>
            <person name="Lucas S."/>
            <person name="Han J."/>
            <person name="Lapidus A."/>
            <person name="Cheng J.-F."/>
            <person name="Goodwin L."/>
            <person name="Pitluck S."/>
            <person name="Peters L."/>
            <person name="Ovchinnikova G."/>
            <person name="Teshima H."/>
            <person name="Detter J.C."/>
            <person name="Han C."/>
            <person name="Tapia R."/>
            <person name="Land M."/>
            <person name="Hauser L."/>
            <person name="Kyrpides N."/>
            <person name="Ivanova N."/>
            <person name="Pagani I."/>
            <person name="Pester M."/>
            <person name="Spring S."/>
            <person name="Ollivier B."/>
            <person name="Rattei T."/>
            <person name="Klenk H.-P."/>
            <person name="Wagner M."/>
            <person name="Loy A."/>
            <person name="Woyke T."/>
        </authorList>
    </citation>
    <scope>NUCLEOTIDE SEQUENCE [LARGE SCALE GENOMIC DNA]</scope>
    <source>
        <strain evidence="3">ATCC 19365 / DSM 765 / NCIMB 8382 / VKM B-1628</strain>
    </source>
</reference>
<dbReference type="AlphaFoldDB" id="G7WDQ6"/>
<gene>
    <name evidence="2" type="ordered locus">Desor_2850</name>
</gene>